<evidence type="ECO:0000256" key="1">
    <source>
        <dbReference type="SAM" id="SignalP"/>
    </source>
</evidence>
<proteinExistence type="predicted"/>
<feature type="chain" id="PRO_5003200286" evidence="1">
    <location>
        <begin position="27"/>
        <end position="89"/>
    </location>
</feature>
<evidence type="ECO:0000313" key="2">
    <source>
        <dbReference type="EMBL" id="EFV14591.2"/>
    </source>
</evidence>
<dbReference type="AlphaFoldDB" id="E5XM30"/>
<reference evidence="2 3" key="1">
    <citation type="journal article" date="2011" name="Stand. Genomic Sci.">
        <title>High quality draft genome sequence of Segniliparus rugosus CDC 945(T)= (ATCC BAA-974(T)).</title>
        <authorList>
            <person name="Earl A.M."/>
            <person name="Desjardins C.A."/>
            <person name="Fitzgerald M.G."/>
            <person name="Arachchi H.M."/>
            <person name="Zeng Q."/>
            <person name="Mehta T."/>
            <person name="Griggs A."/>
            <person name="Birren B.W."/>
            <person name="Toney N.C."/>
            <person name="Carr J."/>
            <person name="Posey J."/>
            <person name="Butler W.R."/>
        </authorList>
    </citation>
    <scope>NUCLEOTIDE SEQUENCE [LARGE SCALE GENOMIC DNA]</scope>
    <source>
        <strain evidence="3">ATCC BAA-974 / DSM 45345 / CCUG 50838 / CIP 108380 / JCM 13579 / CDC 945</strain>
    </source>
</reference>
<dbReference type="EMBL" id="ACZI02000003">
    <property type="protein sequence ID" value="EFV14591.2"/>
    <property type="molecule type" value="Genomic_DNA"/>
</dbReference>
<feature type="signal peptide" evidence="1">
    <location>
        <begin position="1"/>
        <end position="26"/>
    </location>
</feature>
<comment type="caution">
    <text evidence="2">The sequence shown here is derived from an EMBL/GenBank/DDBJ whole genome shotgun (WGS) entry which is preliminary data.</text>
</comment>
<dbReference type="Proteomes" id="UP000004816">
    <property type="component" value="Unassembled WGS sequence"/>
</dbReference>
<organism evidence="2 3">
    <name type="scientific">Segniliparus rugosus (strain ATCC BAA-974 / DSM 45345 / CCUG 50838 / CIP 108380 / JCM 13579 / CDC 945)</name>
    <dbReference type="NCBI Taxonomy" id="679197"/>
    <lineage>
        <taxon>Bacteria</taxon>
        <taxon>Bacillati</taxon>
        <taxon>Actinomycetota</taxon>
        <taxon>Actinomycetes</taxon>
        <taxon>Mycobacteriales</taxon>
        <taxon>Segniliparaceae</taxon>
        <taxon>Segniliparus</taxon>
    </lineage>
</organism>
<accession>E5XM30</accession>
<dbReference type="RefSeq" id="WP_021030631.1">
    <property type="nucleotide sequence ID" value="NZ_KI391954.1"/>
</dbReference>
<evidence type="ECO:0000313" key="3">
    <source>
        <dbReference type="Proteomes" id="UP000004816"/>
    </source>
</evidence>
<keyword evidence="3" id="KW-1185">Reference proteome</keyword>
<gene>
    <name evidence="2" type="ORF">HMPREF9336_00549</name>
</gene>
<protein>
    <submittedName>
        <fullName evidence="2">Uncharacterized protein</fullName>
    </submittedName>
</protein>
<sequence>MKKIVATVTAAGAVSLGLLFPAASQAAKDNCSHSLRSDDECEVLVDYYSYDFCMTGGEQDLSEEDFRGYRYFDCIQTANGSWHILMHNG</sequence>
<dbReference type="HOGENOM" id="CLU_2452900_0_0_11"/>
<name>E5XM30_SEGRC</name>
<keyword evidence="1" id="KW-0732">Signal</keyword>